<accession>A0A251X663</accession>
<dbReference type="OrthoDB" id="7849731at2"/>
<dbReference type="AlphaFoldDB" id="A0A251X663"/>
<proteinExistence type="predicted"/>
<dbReference type="PANTHER" id="PTHR34227">
    <property type="entry name" value="CHAPERONE PROTEIN YCDY"/>
    <property type="match status" value="1"/>
</dbReference>
<dbReference type="EMBL" id="MSLT01000018">
    <property type="protein sequence ID" value="OUD13112.1"/>
    <property type="molecule type" value="Genomic_DNA"/>
</dbReference>
<dbReference type="PANTHER" id="PTHR34227:SF11">
    <property type="entry name" value="CHAPERONE PROTEIN TORD"/>
    <property type="match status" value="1"/>
</dbReference>
<evidence type="ECO:0000313" key="3">
    <source>
        <dbReference type="Proteomes" id="UP000194798"/>
    </source>
</evidence>
<dbReference type="SUPFAM" id="SSF89155">
    <property type="entry name" value="TorD-like"/>
    <property type="match status" value="1"/>
</dbReference>
<dbReference type="RefSeq" id="WP_086488557.1">
    <property type="nucleotide sequence ID" value="NZ_MSLT01000018.1"/>
</dbReference>
<reference evidence="2 3" key="1">
    <citation type="submission" date="2016-12" db="EMBL/GenBank/DDBJ databases">
        <title>Thioflexothrix psekupsii D3 genome sequencing and assembly.</title>
        <authorList>
            <person name="Fomenkov A."/>
            <person name="Vincze T."/>
            <person name="Grabovich M."/>
            <person name="Anton B.P."/>
            <person name="Dubinina G."/>
            <person name="Orlova M."/>
            <person name="Belousova E."/>
            <person name="Roberts R.J."/>
        </authorList>
    </citation>
    <scope>NUCLEOTIDE SEQUENCE [LARGE SCALE GENOMIC DNA]</scope>
    <source>
        <strain evidence="2">D3</strain>
    </source>
</reference>
<keyword evidence="1" id="KW-0143">Chaperone</keyword>
<dbReference type="InterPro" id="IPR036411">
    <property type="entry name" value="TorD-like_sf"/>
</dbReference>
<evidence type="ECO:0000256" key="1">
    <source>
        <dbReference type="ARBA" id="ARBA00023186"/>
    </source>
</evidence>
<evidence type="ECO:0000313" key="2">
    <source>
        <dbReference type="EMBL" id="OUD13112.1"/>
    </source>
</evidence>
<dbReference type="InterPro" id="IPR050289">
    <property type="entry name" value="TorD/DmsD_chaperones"/>
</dbReference>
<organism evidence="2 3">
    <name type="scientific">Thioflexithrix psekupsensis</name>
    <dbReference type="NCBI Taxonomy" id="1570016"/>
    <lineage>
        <taxon>Bacteria</taxon>
        <taxon>Pseudomonadati</taxon>
        <taxon>Pseudomonadota</taxon>
        <taxon>Gammaproteobacteria</taxon>
        <taxon>Thiotrichales</taxon>
        <taxon>Thioflexithrix</taxon>
    </lineage>
</organism>
<dbReference type="InterPro" id="IPR020945">
    <property type="entry name" value="DMSO/NO3_reduct_chaperone"/>
</dbReference>
<dbReference type="Pfam" id="PF02613">
    <property type="entry name" value="Nitrate_red_del"/>
    <property type="match status" value="1"/>
</dbReference>
<name>A0A251X663_9GAMM</name>
<dbReference type="Proteomes" id="UP000194798">
    <property type="component" value="Unassembled WGS sequence"/>
</dbReference>
<evidence type="ECO:0008006" key="4">
    <source>
        <dbReference type="Google" id="ProtNLM"/>
    </source>
</evidence>
<dbReference type="Gene3D" id="1.10.3480.10">
    <property type="entry name" value="TorD-like"/>
    <property type="match status" value="1"/>
</dbReference>
<keyword evidence="3" id="KW-1185">Reference proteome</keyword>
<gene>
    <name evidence="2" type="ORF">TPSD3_10710</name>
</gene>
<protein>
    <recommendedName>
        <fullName evidence="4">Dehydrogenase</fullName>
    </recommendedName>
</protein>
<sequence length="219" mass="25289">MDNTWLATWRHAVGRDLELFALLHDREPTAELLTQLSTANFPYSLGLHLQSARGQDCCQLMQTALTALPNPLTQEVLDELAADFAAIYLNHQYQASPCESVWLDEDGLMRQEPMFKVRKWYENYQLQVDNWRVRSEDHLVYQLQFLSHLLLLDDKTAHLNEVRSFMDEHLLVWFKDFAARVAQRSATAYFGGLALLTQAYLEEFRGLLDDVLSVNALVV</sequence>
<comment type="caution">
    <text evidence="2">The sequence shown here is derived from an EMBL/GenBank/DDBJ whole genome shotgun (WGS) entry which is preliminary data.</text>
</comment>